<dbReference type="AlphaFoldDB" id="A0A0R3K6L8"/>
<dbReference type="Proteomes" id="UP000051913">
    <property type="component" value="Unassembled WGS sequence"/>
</dbReference>
<evidence type="ECO:0000313" key="3">
    <source>
        <dbReference type="EMBL" id="KRR06883.1"/>
    </source>
</evidence>
<name>A0A0R3K6L8_9BRAD</name>
<organism evidence="3 4">
    <name type="scientific">Bradyrhizobium valentinum</name>
    <dbReference type="NCBI Taxonomy" id="1518501"/>
    <lineage>
        <taxon>Bacteria</taxon>
        <taxon>Pseudomonadati</taxon>
        <taxon>Pseudomonadota</taxon>
        <taxon>Alphaproteobacteria</taxon>
        <taxon>Hyphomicrobiales</taxon>
        <taxon>Nitrobacteraceae</taxon>
        <taxon>Bradyrhizobium</taxon>
    </lineage>
</organism>
<dbReference type="EMBL" id="LLXX01000101">
    <property type="protein sequence ID" value="KRR06883.1"/>
    <property type="molecule type" value="Genomic_DNA"/>
</dbReference>
<feature type="domain" description="DUF1468" evidence="2">
    <location>
        <begin position="22"/>
        <end position="155"/>
    </location>
</feature>
<feature type="transmembrane region" description="Helical" evidence="1">
    <location>
        <begin position="92"/>
        <end position="119"/>
    </location>
</feature>
<evidence type="ECO:0000313" key="4">
    <source>
        <dbReference type="Proteomes" id="UP000051913"/>
    </source>
</evidence>
<gene>
    <name evidence="3" type="ORF">CP49_01920</name>
</gene>
<keyword evidence="1" id="KW-0812">Transmembrane</keyword>
<keyword evidence="1" id="KW-1133">Transmembrane helix</keyword>
<sequence>MTTGSSSNTGPTHKLVEAGVTLAIALFGVIVIFGSVKAGINWGPEGPRAGFFPFYIGLFILASSAINLWHGLREDNDGLFAEWGQLRQVLSVVIPTAIYVGSMPFIGLYVASIIFIAWFMRWLGKYNWIIVLAVAFGMPIVTYFIFERWFMVPLPKGPIEEWLGL</sequence>
<feature type="transmembrane region" description="Helical" evidence="1">
    <location>
        <begin position="52"/>
        <end position="72"/>
    </location>
</feature>
<keyword evidence="4" id="KW-1185">Reference proteome</keyword>
<evidence type="ECO:0000256" key="1">
    <source>
        <dbReference type="SAM" id="Phobius"/>
    </source>
</evidence>
<accession>A0A0R3K6L8</accession>
<feature type="transmembrane region" description="Helical" evidence="1">
    <location>
        <begin position="20"/>
        <end position="40"/>
    </location>
</feature>
<dbReference type="Pfam" id="PF07331">
    <property type="entry name" value="TctB"/>
    <property type="match status" value="1"/>
</dbReference>
<protein>
    <submittedName>
        <fullName evidence="3">Tricarboxylate transporter</fullName>
    </submittedName>
</protein>
<dbReference type="RefSeq" id="WP_057851081.1">
    <property type="nucleotide sequence ID" value="NZ_LLXX01000101.1"/>
</dbReference>
<feature type="transmembrane region" description="Helical" evidence="1">
    <location>
        <begin position="126"/>
        <end position="146"/>
    </location>
</feature>
<proteinExistence type="predicted"/>
<reference evidence="3 4" key="1">
    <citation type="submission" date="2014-03" db="EMBL/GenBank/DDBJ databases">
        <title>Bradyrhizobium valentinum sp. nov., isolated from effective nodules of Lupinus mariae-josephae, a lupine endemic of basic-lime soils in Eastern Spain.</title>
        <authorList>
            <person name="Duran D."/>
            <person name="Rey L."/>
            <person name="Navarro A."/>
            <person name="Busquets A."/>
            <person name="Imperial J."/>
            <person name="Ruiz-Argueso T."/>
        </authorList>
    </citation>
    <scope>NUCLEOTIDE SEQUENCE [LARGE SCALE GENOMIC DNA]</scope>
    <source>
        <strain evidence="3 4">LmjM3</strain>
    </source>
</reference>
<dbReference type="STRING" id="1518501.CQ10_37520"/>
<keyword evidence="1" id="KW-0472">Membrane</keyword>
<dbReference type="InterPro" id="IPR009936">
    <property type="entry name" value="DUF1468"/>
</dbReference>
<dbReference type="OrthoDB" id="6183775at2"/>
<comment type="caution">
    <text evidence="3">The sequence shown here is derived from an EMBL/GenBank/DDBJ whole genome shotgun (WGS) entry which is preliminary data.</text>
</comment>
<evidence type="ECO:0000259" key="2">
    <source>
        <dbReference type="Pfam" id="PF07331"/>
    </source>
</evidence>